<gene>
    <name evidence="8" type="ORF">DQP57_08015</name>
</gene>
<dbReference type="Pfam" id="PF04138">
    <property type="entry name" value="GtrA_DPMS_TM"/>
    <property type="match status" value="1"/>
</dbReference>
<dbReference type="PANTHER" id="PTHR38459:SF1">
    <property type="entry name" value="PROPHAGE BACTOPRENOL-LINKED GLUCOSE TRANSLOCASE HOMOLOG"/>
    <property type="match status" value="1"/>
</dbReference>
<feature type="domain" description="GtrA/DPMS transmembrane" evidence="7">
    <location>
        <begin position="75"/>
        <end position="188"/>
    </location>
</feature>
<organism evidence="8 9">
    <name type="scientific">Mycobacterium colombiense</name>
    <dbReference type="NCBI Taxonomy" id="339268"/>
    <lineage>
        <taxon>Bacteria</taxon>
        <taxon>Bacillati</taxon>
        <taxon>Actinomycetota</taxon>
        <taxon>Actinomycetes</taxon>
        <taxon>Mycobacteriales</taxon>
        <taxon>Mycobacteriaceae</taxon>
        <taxon>Mycobacterium</taxon>
        <taxon>Mycobacterium avium complex (MAC)</taxon>
    </lineage>
</organism>
<evidence type="ECO:0000256" key="3">
    <source>
        <dbReference type="ARBA" id="ARBA00022692"/>
    </source>
</evidence>
<evidence type="ECO:0000256" key="4">
    <source>
        <dbReference type="ARBA" id="ARBA00022989"/>
    </source>
</evidence>
<evidence type="ECO:0000313" key="8">
    <source>
        <dbReference type="EMBL" id="RAV13403.1"/>
    </source>
</evidence>
<accession>A0A329M419</accession>
<comment type="caution">
    <text evidence="8">The sequence shown here is derived from an EMBL/GenBank/DDBJ whole genome shotgun (WGS) entry which is preliminary data.</text>
</comment>
<feature type="transmembrane region" description="Helical" evidence="6">
    <location>
        <begin position="135"/>
        <end position="160"/>
    </location>
</feature>
<evidence type="ECO:0000256" key="5">
    <source>
        <dbReference type="ARBA" id="ARBA00023136"/>
    </source>
</evidence>
<keyword evidence="3 6" id="KW-0812">Transmembrane</keyword>
<evidence type="ECO:0000313" key="9">
    <source>
        <dbReference type="Proteomes" id="UP000250915"/>
    </source>
</evidence>
<evidence type="ECO:0000256" key="1">
    <source>
        <dbReference type="ARBA" id="ARBA00004141"/>
    </source>
</evidence>
<name>A0A329M419_9MYCO</name>
<dbReference type="InterPro" id="IPR007267">
    <property type="entry name" value="GtrA_DPMS_TM"/>
</dbReference>
<keyword evidence="5 6" id="KW-0472">Membrane</keyword>
<feature type="transmembrane region" description="Helical" evidence="6">
    <location>
        <begin position="166"/>
        <end position="187"/>
    </location>
</feature>
<dbReference type="InterPro" id="IPR051401">
    <property type="entry name" value="GtrA_CellWall_Glycosyl"/>
</dbReference>
<evidence type="ECO:0000256" key="6">
    <source>
        <dbReference type="SAM" id="Phobius"/>
    </source>
</evidence>
<dbReference type="AlphaFoldDB" id="A0A329M419"/>
<feature type="transmembrane region" description="Helical" evidence="6">
    <location>
        <begin position="67"/>
        <end position="93"/>
    </location>
</feature>
<dbReference type="PANTHER" id="PTHR38459">
    <property type="entry name" value="PROPHAGE BACTOPRENOL-LINKED GLUCOSE TRANSLOCASE HOMOLOG"/>
    <property type="match status" value="1"/>
</dbReference>
<keyword evidence="4 6" id="KW-1133">Transmembrane helix</keyword>
<reference evidence="8 9" key="1">
    <citation type="submission" date="2018-06" db="EMBL/GenBank/DDBJ databases">
        <title>NTM in soil in Japan.</title>
        <authorList>
            <person name="Ohya K."/>
        </authorList>
    </citation>
    <scope>NUCLEOTIDE SEQUENCE [LARGE SCALE GENOMIC DNA]</scope>
    <source>
        <strain evidence="8 9">GF28</strain>
    </source>
</reference>
<dbReference type="Proteomes" id="UP000250915">
    <property type="component" value="Unassembled WGS sequence"/>
</dbReference>
<comment type="subcellular location">
    <subcellularLocation>
        <location evidence="1">Membrane</location>
        <topology evidence="1">Multi-pass membrane protein</topology>
    </subcellularLocation>
</comment>
<dbReference type="OrthoDB" id="3259601at2"/>
<sequence length="190" mass="20951">MVGLDASRRERCAVGRSWPTDHLVDTWSWHRIRVRAEPSVNHSRLAGRFHNWCEAVVGRLPGNLRVVVAPTFVGFCVINGFTFGLDLAILTALRSGLALPVPLAVTIAYGCAFTLSYILNRIFNFRSHAPVGPQLVTYAVVVVVNYLAFILGVTTALAAAGVHYQLSRLAAGSCEAVYMYSAMRWVVFRR</sequence>
<feature type="transmembrane region" description="Helical" evidence="6">
    <location>
        <begin position="99"/>
        <end position="123"/>
    </location>
</feature>
<dbReference type="EMBL" id="QMEV01000011">
    <property type="protein sequence ID" value="RAV13403.1"/>
    <property type="molecule type" value="Genomic_DNA"/>
</dbReference>
<proteinExistence type="inferred from homology"/>
<protein>
    <submittedName>
        <fullName evidence="8">GtrA family protein</fullName>
    </submittedName>
</protein>
<evidence type="ECO:0000256" key="2">
    <source>
        <dbReference type="ARBA" id="ARBA00009399"/>
    </source>
</evidence>
<evidence type="ECO:0000259" key="7">
    <source>
        <dbReference type="Pfam" id="PF04138"/>
    </source>
</evidence>
<comment type="similarity">
    <text evidence="2">Belongs to the GtrA family.</text>
</comment>
<dbReference type="GO" id="GO:0000271">
    <property type="term" value="P:polysaccharide biosynthetic process"/>
    <property type="evidence" value="ECO:0007669"/>
    <property type="project" value="InterPro"/>
</dbReference>
<dbReference type="GO" id="GO:0005886">
    <property type="term" value="C:plasma membrane"/>
    <property type="evidence" value="ECO:0007669"/>
    <property type="project" value="TreeGrafter"/>
</dbReference>